<dbReference type="EMBL" id="FOIO01000094">
    <property type="protein sequence ID" value="SEU19209.1"/>
    <property type="molecule type" value="Genomic_DNA"/>
</dbReference>
<dbReference type="AlphaFoldDB" id="A0A174SMX2"/>
<dbReference type="Proteomes" id="UP000095512">
    <property type="component" value="Unassembled WGS sequence"/>
</dbReference>
<evidence type="ECO:0000313" key="6">
    <source>
        <dbReference type="Proteomes" id="UP000719916"/>
    </source>
</evidence>
<dbReference type="GeneID" id="23114755"/>
<sequence>MPIYINGHEYPNYDRGPGLTIATNVNQGKNALGEFVGQRVGRDQDKIDGLQWSYLDAATWSSILKEFEEFVVTVKFPDMKNNCWKTERMYPGNRTAKIDEIGPDGLPTMYKDCKVNLIDCGVME</sequence>
<evidence type="ECO:0000313" key="5">
    <source>
        <dbReference type="Proteomes" id="UP000182121"/>
    </source>
</evidence>
<name>A0A174SMX2_9FIRM</name>
<dbReference type="STRING" id="1280695.GCA_000424325_04472"/>
<evidence type="ECO:0000313" key="3">
    <source>
        <dbReference type="EMBL" id="SEU19209.1"/>
    </source>
</evidence>
<reference evidence="2" key="4">
    <citation type="submission" date="2020-02" db="EMBL/GenBank/DDBJ databases">
        <authorList>
            <person name="Littmann E."/>
            <person name="Sorbara M."/>
        </authorList>
    </citation>
    <scope>NUCLEOTIDE SEQUENCE</scope>
    <source>
        <strain evidence="2">MSK.2.26</strain>
    </source>
</reference>
<dbReference type="RefSeq" id="WP_002576619.1">
    <property type="nucleotide sequence ID" value="NZ_CAOSKL010000097.1"/>
</dbReference>
<evidence type="ECO:0000313" key="2">
    <source>
        <dbReference type="EMBL" id="NSJ45474.1"/>
    </source>
</evidence>
<dbReference type="Proteomes" id="UP000719916">
    <property type="component" value="Unassembled WGS sequence"/>
</dbReference>
<evidence type="ECO:0000313" key="4">
    <source>
        <dbReference type="Proteomes" id="UP000095512"/>
    </source>
</evidence>
<protein>
    <submittedName>
        <fullName evidence="1">Uncharacterized protein</fullName>
    </submittedName>
</protein>
<reference evidence="2 6" key="3">
    <citation type="journal article" date="2020" name="Cell Host Microbe">
        <title>Functional and Genomic Variation between Human-Derived Isolates of Lachnospiraceae Reveals Inter- and Intra-Species Diversity.</title>
        <authorList>
            <person name="Sorbara M.T."/>
            <person name="Littmann E.R."/>
            <person name="Fontana E."/>
            <person name="Moody T.U."/>
            <person name="Kohout C.E."/>
            <person name="Gjonbalaj M."/>
            <person name="Eaton V."/>
            <person name="Seok R."/>
            <person name="Leiner I.M."/>
            <person name="Pamer E.G."/>
        </authorList>
    </citation>
    <scope>NUCLEOTIDE SEQUENCE [LARGE SCALE GENOMIC DNA]</scope>
    <source>
        <strain evidence="2 6">MSK.2.26</strain>
    </source>
</reference>
<reference evidence="1 4" key="1">
    <citation type="submission" date="2015-09" db="EMBL/GenBank/DDBJ databases">
        <authorList>
            <consortium name="Pathogen Informatics"/>
        </authorList>
    </citation>
    <scope>NUCLEOTIDE SEQUENCE [LARGE SCALE GENOMIC DNA]</scope>
    <source>
        <strain evidence="1 4">2789STDY5834865</strain>
    </source>
</reference>
<gene>
    <name evidence="1" type="ORF">ERS852480_04580</name>
    <name evidence="2" type="ORF">G5B26_18180</name>
    <name evidence="3" type="ORF">SAMN05216521_109413</name>
</gene>
<dbReference type="EMBL" id="JAAISW010000037">
    <property type="protein sequence ID" value="NSJ45474.1"/>
    <property type="molecule type" value="Genomic_DNA"/>
</dbReference>
<organism evidence="1 4">
    <name type="scientific">Enterocloster clostridioformis</name>
    <dbReference type="NCBI Taxonomy" id="1531"/>
    <lineage>
        <taxon>Bacteria</taxon>
        <taxon>Bacillati</taxon>
        <taxon>Bacillota</taxon>
        <taxon>Clostridia</taxon>
        <taxon>Lachnospirales</taxon>
        <taxon>Lachnospiraceae</taxon>
        <taxon>Enterocloster</taxon>
    </lineage>
</organism>
<reference evidence="3 5" key="2">
    <citation type="submission" date="2016-10" db="EMBL/GenBank/DDBJ databases">
        <authorList>
            <person name="Varghese N."/>
            <person name="Submissions S."/>
        </authorList>
    </citation>
    <scope>NUCLEOTIDE SEQUENCE [LARGE SCALE GENOMIC DNA]</scope>
    <source>
        <strain evidence="3 5">NLAE-zl-C196</strain>
    </source>
</reference>
<dbReference type="EMBL" id="CZAB01000070">
    <property type="protein sequence ID" value="CUP98992.1"/>
    <property type="molecule type" value="Genomic_DNA"/>
</dbReference>
<evidence type="ECO:0000313" key="1">
    <source>
        <dbReference type="EMBL" id="CUP98992.1"/>
    </source>
</evidence>
<accession>A0A174SMX2</accession>
<proteinExistence type="predicted"/>
<dbReference type="Proteomes" id="UP000182121">
    <property type="component" value="Unassembled WGS sequence"/>
</dbReference>